<dbReference type="GO" id="GO:0005886">
    <property type="term" value="C:plasma membrane"/>
    <property type="evidence" value="ECO:0007669"/>
    <property type="project" value="TreeGrafter"/>
</dbReference>
<sequence length="240" mass="24183">MHGQIFGEFLGTMALIILGDGVVANLNLKKTGGNGAGLIVCTTGWGFAVLFGVIISVGVGGVAHLNPAVTVAAAITSGDFSNVVPFIAAQMVGAFCGAAVVWLIYLPHWAETESQPAKLGVFCTAPGIRNLPANALTEFLVTIMLVVAGFAIGSKGVGTLPAGFGPYLWGVLVWGIGCSLGGPTGYAINPARDLGPRIAHFVLPIPGKGGSDWGYSWVPVAAPLAGGVVGALICKATGIS</sequence>
<evidence type="ECO:0000256" key="4">
    <source>
        <dbReference type="ARBA" id="ARBA00022692"/>
    </source>
</evidence>
<comment type="subcellular location">
    <subcellularLocation>
        <location evidence="1">Membrane</location>
        <topology evidence="1">Multi-pass membrane protein</topology>
    </subcellularLocation>
</comment>
<feature type="transmembrane region" description="Helical" evidence="8">
    <location>
        <begin position="83"/>
        <end position="105"/>
    </location>
</feature>
<keyword evidence="10" id="KW-1185">Reference proteome</keyword>
<keyword evidence="5 8" id="KW-1133">Transmembrane helix</keyword>
<dbReference type="InterPro" id="IPR050363">
    <property type="entry name" value="MIP/Aquaporin"/>
</dbReference>
<dbReference type="InterPro" id="IPR000425">
    <property type="entry name" value="MIP"/>
</dbReference>
<evidence type="ECO:0000256" key="5">
    <source>
        <dbReference type="ARBA" id="ARBA00022989"/>
    </source>
</evidence>
<evidence type="ECO:0000313" key="9">
    <source>
        <dbReference type="EMBL" id="TBW32177.1"/>
    </source>
</evidence>
<keyword evidence="4 7" id="KW-0812">Transmembrane</keyword>
<dbReference type="InterPro" id="IPR023271">
    <property type="entry name" value="Aquaporin-like"/>
</dbReference>
<accession>A0A4V2KSC7</accession>
<dbReference type="PRINTS" id="PR00783">
    <property type="entry name" value="MINTRINSICP"/>
</dbReference>
<reference evidence="9 10" key="1">
    <citation type="submission" date="2019-02" db="EMBL/GenBank/DDBJ databases">
        <title>Siculibacillus lacustris gen. nov., sp. nov., a new rosette-forming bacterium isolated from a freshwater crater lake (Lake St. Ana, Romania).</title>
        <authorList>
            <person name="Felfoldi T."/>
            <person name="Marton Z."/>
            <person name="Szabo A."/>
            <person name="Mentes A."/>
            <person name="Boka K."/>
            <person name="Marialigeti K."/>
            <person name="Mathe I."/>
            <person name="Koncz M."/>
            <person name="Schumann P."/>
            <person name="Toth E."/>
        </authorList>
    </citation>
    <scope>NUCLEOTIDE SEQUENCE [LARGE SCALE GENOMIC DNA]</scope>
    <source>
        <strain evidence="9 10">SA-279</strain>
    </source>
</reference>
<dbReference type="Pfam" id="PF00230">
    <property type="entry name" value="MIP"/>
    <property type="match status" value="1"/>
</dbReference>
<protein>
    <submittedName>
        <fullName evidence="9">Aquaporin family protein</fullName>
    </submittedName>
</protein>
<dbReference type="OrthoDB" id="9807293at2"/>
<evidence type="ECO:0000256" key="1">
    <source>
        <dbReference type="ARBA" id="ARBA00004141"/>
    </source>
</evidence>
<dbReference type="EMBL" id="SJFN01000068">
    <property type="protein sequence ID" value="TBW32177.1"/>
    <property type="molecule type" value="Genomic_DNA"/>
</dbReference>
<dbReference type="InterPro" id="IPR022357">
    <property type="entry name" value="MIP_CS"/>
</dbReference>
<dbReference type="Proteomes" id="UP000292781">
    <property type="component" value="Unassembled WGS sequence"/>
</dbReference>
<feature type="transmembrane region" description="Helical" evidence="8">
    <location>
        <begin position="135"/>
        <end position="154"/>
    </location>
</feature>
<evidence type="ECO:0000256" key="8">
    <source>
        <dbReference type="SAM" id="Phobius"/>
    </source>
</evidence>
<evidence type="ECO:0000313" key="10">
    <source>
        <dbReference type="Proteomes" id="UP000292781"/>
    </source>
</evidence>
<dbReference type="PROSITE" id="PS00221">
    <property type="entry name" value="MIP"/>
    <property type="match status" value="1"/>
</dbReference>
<gene>
    <name evidence="9" type="ORF">EYW49_22520</name>
</gene>
<dbReference type="RefSeq" id="WP_131311962.1">
    <property type="nucleotide sequence ID" value="NZ_SJFN01000068.1"/>
</dbReference>
<keyword evidence="6 8" id="KW-0472">Membrane</keyword>
<evidence type="ECO:0000256" key="3">
    <source>
        <dbReference type="ARBA" id="ARBA00022448"/>
    </source>
</evidence>
<comment type="caution">
    <text evidence="9">The sequence shown here is derived from an EMBL/GenBank/DDBJ whole genome shotgun (WGS) entry which is preliminary data.</text>
</comment>
<dbReference type="SUPFAM" id="SSF81338">
    <property type="entry name" value="Aquaporin-like"/>
    <property type="match status" value="1"/>
</dbReference>
<feature type="transmembrane region" description="Helical" evidence="8">
    <location>
        <begin position="38"/>
        <end position="63"/>
    </location>
</feature>
<proteinExistence type="inferred from homology"/>
<feature type="transmembrane region" description="Helical" evidence="8">
    <location>
        <begin position="6"/>
        <end position="26"/>
    </location>
</feature>
<dbReference type="PANTHER" id="PTHR43829:SF9">
    <property type="entry name" value="AQUAPORIN-9"/>
    <property type="match status" value="1"/>
</dbReference>
<feature type="transmembrane region" description="Helical" evidence="8">
    <location>
        <begin position="166"/>
        <end position="188"/>
    </location>
</feature>
<dbReference type="Gene3D" id="1.20.1080.10">
    <property type="entry name" value="Glycerol uptake facilitator protein"/>
    <property type="match status" value="1"/>
</dbReference>
<dbReference type="AlphaFoldDB" id="A0A4V2KSC7"/>
<dbReference type="PANTHER" id="PTHR43829">
    <property type="entry name" value="AQUAPORIN OR AQUAGLYCEROPORIN RELATED"/>
    <property type="match status" value="1"/>
</dbReference>
<organism evidence="9 10">
    <name type="scientific">Siculibacillus lacustris</name>
    <dbReference type="NCBI Taxonomy" id="1549641"/>
    <lineage>
        <taxon>Bacteria</taxon>
        <taxon>Pseudomonadati</taxon>
        <taxon>Pseudomonadota</taxon>
        <taxon>Alphaproteobacteria</taxon>
        <taxon>Hyphomicrobiales</taxon>
        <taxon>Ancalomicrobiaceae</taxon>
        <taxon>Siculibacillus</taxon>
    </lineage>
</organism>
<name>A0A4V2KSC7_9HYPH</name>
<evidence type="ECO:0000256" key="2">
    <source>
        <dbReference type="ARBA" id="ARBA00006175"/>
    </source>
</evidence>
<evidence type="ECO:0000256" key="6">
    <source>
        <dbReference type="ARBA" id="ARBA00023136"/>
    </source>
</evidence>
<dbReference type="GO" id="GO:0015254">
    <property type="term" value="F:glycerol channel activity"/>
    <property type="evidence" value="ECO:0007669"/>
    <property type="project" value="TreeGrafter"/>
</dbReference>
<comment type="similarity">
    <text evidence="2 7">Belongs to the MIP/aquaporin (TC 1.A.8) family.</text>
</comment>
<keyword evidence="3 7" id="KW-0813">Transport</keyword>
<evidence type="ECO:0000256" key="7">
    <source>
        <dbReference type="RuleBase" id="RU000477"/>
    </source>
</evidence>